<proteinExistence type="predicted"/>
<sequence length="229" mass="25351">MATQSPRKPRKPRAKGRPDAVDGVGPEALLDATIEELRHTTPQALTLAAVAQRAGVHPALIRYYFGSKDGLLTRATQRLVEGEHETVRPSVQSHAPLQDKLKSRLTGMIDLIEANPHFHRLVLDQIYGKSAQNPENELLSRVTARGLTLTVSMLHDTPNTPVRAVDPRFLHVALIGLTEFFTSAEPLLRELFGPNTPPEEIKQRYIDFLTDLILNGVQSEPEKPSANPN</sequence>
<dbReference type="Proteomes" id="UP000266483">
    <property type="component" value="Unassembled WGS sequence"/>
</dbReference>
<reference evidence="9 10" key="1">
    <citation type="submission" date="2017-08" db="EMBL/GenBank/DDBJ databases">
        <title>Pusillimonas indicus sp. nov., a member of the family Alcaligenaceae isolated from surface seawater.</title>
        <authorList>
            <person name="Li J."/>
        </authorList>
    </citation>
    <scope>NUCLEOTIDE SEQUENCE [LARGE SCALE GENOMIC DNA]</scope>
    <source>
        <strain evidence="7 10">17-4A</strain>
        <strain evidence="8 9">L52-1-41</strain>
    </source>
</reference>
<evidence type="ECO:0000259" key="6">
    <source>
        <dbReference type="PROSITE" id="PS50977"/>
    </source>
</evidence>
<evidence type="ECO:0000256" key="3">
    <source>
        <dbReference type="ARBA" id="ARBA00023163"/>
    </source>
</evidence>
<dbReference type="GO" id="GO:0000976">
    <property type="term" value="F:transcription cis-regulatory region binding"/>
    <property type="evidence" value="ECO:0007669"/>
    <property type="project" value="TreeGrafter"/>
</dbReference>
<dbReference type="Gene3D" id="1.10.357.10">
    <property type="entry name" value="Tetracycline Repressor, domain 2"/>
    <property type="match status" value="1"/>
</dbReference>
<comment type="caution">
    <text evidence="8">The sequence shown here is derived from an EMBL/GenBank/DDBJ whole genome shotgun (WGS) entry which is preliminary data.</text>
</comment>
<dbReference type="PROSITE" id="PS50977">
    <property type="entry name" value="HTH_TETR_2"/>
    <property type="match status" value="1"/>
</dbReference>
<dbReference type="AlphaFoldDB" id="A0A3A1YVT8"/>
<dbReference type="InterPro" id="IPR009057">
    <property type="entry name" value="Homeodomain-like_sf"/>
</dbReference>
<dbReference type="InterPro" id="IPR001647">
    <property type="entry name" value="HTH_TetR"/>
</dbReference>
<dbReference type="OrthoDB" id="2356263at2"/>
<evidence type="ECO:0000313" key="10">
    <source>
        <dbReference type="Proteomes" id="UP000266483"/>
    </source>
</evidence>
<evidence type="ECO:0000256" key="1">
    <source>
        <dbReference type="ARBA" id="ARBA00023015"/>
    </source>
</evidence>
<dbReference type="EMBL" id="NQYH01000002">
    <property type="protein sequence ID" value="RIY41656.1"/>
    <property type="molecule type" value="Genomic_DNA"/>
</dbReference>
<feature type="domain" description="HTH tetR-type" evidence="6">
    <location>
        <begin position="23"/>
        <end position="83"/>
    </location>
</feature>
<dbReference type="Pfam" id="PF00440">
    <property type="entry name" value="TetR_N"/>
    <property type="match status" value="1"/>
</dbReference>
<evidence type="ECO:0000256" key="5">
    <source>
        <dbReference type="SAM" id="MobiDB-lite"/>
    </source>
</evidence>
<dbReference type="EMBL" id="NQOU01000006">
    <property type="protein sequence ID" value="RII82070.1"/>
    <property type="molecule type" value="Genomic_DNA"/>
</dbReference>
<dbReference type="PANTHER" id="PTHR30055:SF234">
    <property type="entry name" value="HTH-TYPE TRANSCRIPTIONAL REGULATOR BETI"/>
    <property type="match status" value="1"/>
</dbReference>
<dbReference type="GO" id="GO:0003700">
    <property type="term" value="F:DNA-binding transcription factor activity"/>
    <property type="evidence" value="ECO:0007669"/>
    <property type="project" value="TreeGrafter"/>
</dbReference>
<accession>A0A3A1YVT8</accession>
<evidence type="ECO:0000313" key="8">
    <source>
        <dbReference type="EMBL" id="RIY41656.1"/>
    </source>
</evidence>
<dbReference type="Proteomes" id="UP000266206">
    <property type="component" value="Unassembled WGS sequence"/>
</dbReference>
<evidence type="ECO:0000256" key="4">
    <source>
        <dbReference type="PROSITE-ProRule" id="PRU00335"/>
    </source>
</evidence>
<dbReference type="SUPFAM" id="SSF48498">
    <property type="entry name" value="Tetracyclin repressor-like, C-terminal domain"/>
    <property type="match status" value="1"/>
</dbReference>
<dbReference type="PANTHER" id="PTHR30055">
    <property type="entry name" value="HTH-TYPE TRANSCRIPTIONAL REGULATOR RUTR"/>
    <property type="match status" value="1"/>
</dbReference>
<keyword evidence="1" id="KW-0805">Transcription regulation</keyword>
<dbReference type="InterPro" id="IPR036271">
    <property type="entry name" value="Tet_transcr_reg_TetR-rel_C_sf"/>
</dbReference>
<keyword evidence="10" id="KW-1185">Reference proteome</keyword>
<dbReference type="InterPro" id="IPR050109">
    <property type="entry name" value="HTH-type_TetR-like_transc_reg"/>
</dbReference>
<keyword evidence="2 4" id="KW-0238">DNA-binding</keyword>
<dbReference type="SUPFAM" id="SSF46689">
    <property type="entry name" value="Homeodomain-like"/>
    <property type="match status" value="1"/>
</dbReference>
<keyword evidence="3" id="KW-0804">Transcription</keyword>
<dbReference type="RefSeq" id="WP_114420811.1">
    <property type="nucleotide sequence ID" value="NZ_CP170494.1"/>
</dbReference>
<protein>
    <recommendedName>
        <fullName evidence="6">HTH tetR-type domain-containing protein</fullName>
    </recommendedName>
</protein>
<gene>
    <name evidence="7" type="ORF">CJO09_13830</name>
    <name evidence="8" type="ORF">CJP73_04145</name>
</gene>
<feature type="region of interest" description="Disordered" evidence="5">
    <location>
        <begin position="1"/>
        <end position="24"/>
    </location>
</feature>
<feature type="DNA-binding region" description="H-T-H motif" evidence="4">
    <location>
        <begin position="46"/>
        <end position="65"/>
    </location>
</feature>
<evidence type="ECO:0000313" key="9">
    <source>
        <dbReference type="Proteomes" id="UP000266206"/>
    </source>
</evidence>
<evidence type="ECO:0000256" key="2">
    <source>
        <dbReference type="ARBA" id="ARBA00023125"/>
    </source>
</evidence>
<organism evidence="8 9">
    <name type="scientific">Neopusillimonas maritima</name>
    <dbReference type="NCBI Taxonomy" id="2026239"/>
    <lineage>
        <taxon>Bacteria</taxon>
        <taxon>Pseudomonadati</taxon>
        <taxon>Pseudomonadota</taxon>
        <taxon>Betaproteobacteria</taxon>
        <taxon>Burkholderiales</taxon>
        <taxon>Alcaligenaceae</taxon>
        <taxon>Neopusillimonas</taxon>
    </lineage>
</organism>
<name>A0A3A1YVT8_9BURK</name>
<evidence type="ECO:0000313" key="7">
    <source>
        <dbReference type="EMBL" id="RII82070.1"/>
    </source>
</evidence>